<evidence type="ECO:0000256" key="1">
    <source>
        <dbReference type="SAM" id="MobiDB-lite"/>
    </source>
</evidence>
<dbReference type="Proteomes" id="UP000230423">
    <property type="component" value="Unassembled WGS sequence"/>
</dbReference>
<protein>
    <submittedName>
        <fullName evidence="2">Uncharacterized protein</fullName>
    </submittedName>
</protein>
<evidence type="ECO:0000313" key="2">
    <source>
        <dbReference type="EMBL" id="PIO69097.1"/>
    </source>
</evidence>
<feature type="region of interest" description="Disordered" evidence="1">
    <location>
        <begin position="50"/>
        <end position="75"/>
    </location>
</feature>
<evidence type="ECO:0000313" key="3">
    <source>
        <dbReference type="Proteomes" id="UP000230423"/>
    </source>
</evidence>
<accession>A0A2G9UFS8</accession>
<gene>
    <name evidence="2" type="ORF">TELCIR_09097</name>
</gene>
<dbReference type="OrthoDB" id="21643at2759"/>
<feature type="region of interest" description="Disordered" evidence="1">
    <location>
        <begin position="88"/>
        <end position="119"/>
    </location>
</feature>
<keyword evidence="3" id="KW-1185">Reference proteome</keyword>
<reference evidence="2 3" key="1">
    <citation type="submission" date="2015-09" db="EMBL/GenBank/DDBJ databases">
        <title>Draft genome of the parasitic nematode Teladorsagia circumcincta isolate WARC Sus (inbred).</title>
        <authorList>
            <person name="Mitreva M."/>
        </authorList>
    </citation>
    <scope>NUCLEOTIDE SEQUENCE [LARGE SCALE GENOMIC DNA]</scope>
    <source>
        <strain evidence="2 3">S</strain>
    </source>
</reference>
<dbReference type="EMBL" id="KZ346782">
    <property type="protein sequence ID" value="PIO69097.1"/>
    <property type="molecule type" value="Genomic_DNA"/>
</dbReference>
<proteinExistence type="predicted"/>
<dbReference type="AlphaFoldDB" id="A0A2G9UFS8"/>
<sequence length="275" mass="30943">MKLEARFNSDSRFKLDEKFVSSGSEDEYENEVVQERSKQLEVLSRVLGSTVKPQKKTLKSSEKDAKGHAKVRPFTRFDPFNEEHVRWLKQEEELKNGTSDEDSNEEQTVPGGSEEGQMKNGIHYEMQPDFAEELKVRLAGEASAAEPSNGNGGFSFLAMVGRKPASNEQCPTHDQEVDILPNKKMRMILDSVQDEDGVDAKVVAPANSKSSCLIRLICAGFGDDVLEGPNYKHLRKAALKQNRQNLMQSNGKNKEKKGLTFPKKRRIEEKVIETL</sequence>
<name>A0A2G9UFS8_TELCI</name>
<organism evidence="2 3">
    <name type="scientific">Teladorsagia circumcincta</name>
    <name type="common">Brown stomach worm</name>
    <name type="synonym">Ostertagia circumcincta</name>
    <dbReference type="NCBI Taxonomy" id="45464"/>
    <lineage>
        <taxon>Eukaryota</taxon>
        <taxon>Metazoa</taxon>
        <taxon>Ecdysozoa</taxon>
        <taxon>Nematoda</taxon>
        <taxon>Chromadorea</taxon>
        <taxon>Rhabditida</taxon>
        <taxon>Rhabditina</taxon>
        <taxon>Rhabditomorpha</taxon>
        <taxon>Strongyloidea</taxon>
        <taxon>Trichostrongylidae</taxon>
        <taxon>Teladorsagia</taxon>
    </lineage>
</organism>